<dbReference type="SUPFAM" id="SSF49785">
    <property type="entry name" value="Galactose-binding domain-like"/>
    <property type="match status" value="1"/>
</dbReference>
<keyword evidence="5" id="KW-0378">Hydrolase</keyword>
<dbReference type="EMBL" id="JABEZZ010000009">
    <property type="protein sequence ID" value="MBA0594950.1"/>
    <property type="molecule type" value="Genomic_DNA"/>
</dbReference>
<organism evidence="8 9">
    <name type="scientific">Gossypium raimondii</name>
    <name type="common">Peruvian cotton</name>
    <name type="synonym">Gossypium klotzschianum subsp. raimondii</name>
    <dbReference type="NCBI Taxonomy" id="29730"/>
    <lineage>
        <taxon>Eukaryota</taxon>
        <taxon>Viridiplantae</taxon>
        <taxon>Streptophyta</taxon>
        <taxon>Embryophyta</taxon>
        <taxon>Tracheophyta</taxon>
        <taxon>Spermatophyta</taxon>
        <taxon>Magnoliopsida</taxon>
        <taxon>eudicotyledons</taxon>
        <taxon>Gunneridae</taxon>
        <taxon>Pentapetalae</taxon>
        <taxon>rosids</taxon>
        <taxon>malvids</taxon>
        <taxon>Malvales</taxon>
        <taxon>Malvaceae</taxon>
        <taxon>Malvoideae</taxon>
        <taxon>Gossypium</taxon>
    </lineage>
</organism>
<dbReference type="GO" id="GO:0030246">
    <property type="term" value="F:carbohydrate binding"/>
    <property type="evidence" value="ECO:0007669"/>
    <property type="project" value="InterPro"/>
</dbReference>
<dbReference type="Gene3D" id="2.60.120.740">
    <property type="match status" value="1"/>
</dbReference>
<dbReference type="PANTHER" id="PTHR23421">
    <property type="entry name" value="BETA-GALACTOSIDASE RELATED"/>
    <property type="match status" value="1"/>
</dbReference>
<dbReference type="CDD" id="cd22842">
    <property type="entry name" value="Gal_Rha_Lectin_BGal"/>
    <property type="match status" value="1"/>
</dbReference>
<evidence type="ECO:0000256" key="2">
    <source>
        <dbReference type="ARBA" id="ARBA00009809"/>
    </source>
</evidence>
<evidence type="ECO:0000256" key="3">
    <source>
        <dbReference type="ARBA" id="ARBA00012756"/>
    </source>
</evidence>
<feature type="non-terminal residue" evidence="8">
    <location>
        <position position="242"/>
    </location>
</feature>
<feature type="non-terminal residue" evidence="8">
    <location>
        <position position="1"/>
    </location>
</feature>
<name>A0A7J8Q144_GOSRA</name>
<feature type="domain" description="SUEL-type lectin" evidence="7">
    <location>
        <begin position="91"/>
        <end position="177"/>
    </location>
</feature>
<dbReference type="InterPro" id="IPR008979">
    <property type="entry name" value="Galactose-bd-like_sf"/>
</dbReference>
<dbReference type="AlphaFoldDB" id="A0A7J8Q144"/>
<evidence type="ECO:0000313" key="9">
    <source>
        <dbReference type="Proteomes" id="UP000593578"/>
    </source>
</evidence>
<dbReference type="PROSITE" id="PS50228">
    <property type="entry name" value="SUEL_LECTIN"/>
    <property type="match status" value="1"/>
</dbReference>
<dbReference type="EC" id="3.2.1.23" evidence="3"/>
<evidence type="ECO:0000256" key="1">
    <source>
        <dbReference type="ARBA" id="ARBA00001412"/>
    </source>
</evidence>
<protein>
    <recommendedName>
        <fullName evidence="3">beta-galactosidase</fullName>
        <ecNumber evidence="3">3.2.1.23</ecNumber>
    </recommendedName>
</protein>
<dbReference type="Proteomes" id="UP000593578">
    <property type="component" value="Unassembled WGS sequence"/>
</dbReference>
<keyword evidence="6" id="KW-0326">Glycosidase</keyword>
<dbReference type="InterPro" id="IPR001944">
    <property type="entry name" value="Glycoside_Hdrlase_35"/>
</dbReference>
<reference evidence="8 9" key="1">
    <citation type="journal article" date="2019" name="Genome Biol. Evol.">
        <title>Insights into the evolution of the New World diploid cottons (Gossypium, subgenus Houzingenia) based on genome sequencing.</title>
        <authorList>
            <person name="Grover C.E."/>
            <person name="Arick M.A. 2nd"/>
            <person name="Thrash A."/>
            <person name="Conover J.L."/>
            <person name="Sanders W.S."/>
            <person name="Peterson D.G."/>
            <person name="Frelichowski J.E."/>
            <person name="Scheffler J.A."/>
            <person name="Scheffler B.E."/>
            <person name="Wendel J.F."/>
        </authorList>
    </citation>
    <scope>NUCLEOTIDE SEQUENCE [LARGE SCALE GENOMIC DNA]</scope>
    <source>
        <strain evidence="8">8</strain>
        <tissue evidence="8">Leaf</tissue>
    </source>
</reference>
<dbReference type="InterPro" id="IPR043159">
    <property type="entry name" value="Lectin_gal-bd_sf"/>
</dbReference>
<dbReference type="InterPro" id="IPR000922">
    <property type="entry name" value="Lectin_gal-bd_dom"/>
</dbReference>
<proteinExistence type="inferred from homology"/>
<gene>
    <name evidence="8" type="ORF">Gorai_011833</name>
</gene>
<dbReference type="GO" id="GO:0004565">
    <property type="term" value="F:beta-galactosidase activity"/>
    <property type="evidence" value="ECO:0007669"/>
    <property type="project" value="UniProtKB-EC"/>
</dbReference>
<evidence type="ECO:0000256" key="4">
    <source>
        <dbReference type="ARBA" id="ARBA00022729"/>
    </source>
</evidence>
<dbReference type="FunFam" id="2.60.120.740:FF:000002">
    <property type="entry name" value="Beta-galactosidase"/>
    <property type="match status" value="1"/>
</dbReference>
<comment type="similarity">
    <text evidence="2">Belongs to the glycosyl hydrolase 35 family.</text>
</comment>
<evidence type="ECO:0000313" key="8">
    <source>
        <dbReference type="EMBL" id="MBA0594950.1"/>
    </source>
</evidence>
<evidence type="ECO:0000256" key="6">
    <source>
        <dbReference type="ARBA" id="ARBA00023295"/>
    </source>
</evidence>
<comment type="catalytic activity">
    <reaction evidence="1">
        <text>Hydrolysis of terminal non-reducing beta-D-galactose residues in beta-D-galactosides.</text>
        <dbReference type="EC" id="3.2.1.23"/>
    </reaction>
</comment>
<keyword evidence="4" id="KW-0732">Signal</keyword>
<accession>A0A7J8Q144</accession>
<sequence>SGNCGACNYAGTFRENKCGTNCGEASQRWYHVPRSWLNPTGNLLVVFEESGGDPNGISLVRRETDSVCADIYEWQPTLMNYEMQASGKVNKPLRPKVHLECDAGQKISAVKFASFGTPEGVCGSYREGSCHAHHSYDAFNRLCLGQNFCTVTVAPEMFGGDPCPSVMKKLSVEKEAVIRASRSSLRRQFILSPCAKLAKESHVLIFSHPPAMVATFRDPLTPMCAGISLIFVGGILVLGKES</sequence>
<comment type="caution">
    <text evidence="8">The sequence shown here is derived from an EMBL/GenBank/DDBJ whole genome shotgun (WGS) entry which is preliminary data.</text>
</comment>
<evidence type="ECO:0000256" key="5">
    <source>
        <dbReference type="ARBA" id="ARBA00022801"/>
    </source>
</evidence>
<dbReference type="GO" id="GO:0005975">
    <property type="term" value="P:carbohydrate metabolic process"/>
    <property type="evidence" value="ECO:0007669"/>
    <property type="project" value="InterPro"/>
</dbReference>
<dbReference type="Pfam" id="PF02140">
    <property type="entry name" value="SUEL_Lectin"/>
    <property type="match status" value="1"/>
</dbReference>
<evidence type="ECO:0000259" key="7">
    <source>
        <dbReference type="PROSITE" id="PS50228"/>
    </source>
</evidence>